<proteinExistence type="predicted"/>
<organism evidence="1 2">
    <name type="scientific">Shigella dysenteriae WRSd3</name>
    <dbReference type="NCBI Taxonomy" id="1401327"/>
    <lineage>
        <taxon>Bacteria</taxon>
        <taxon>Pseudomonadati</taxon>
        <taxon>Pseudomonadota</taxon>
        <taxon>Gammaproteobacteria</taxon>
        <taxon>Enterobacterales</taxon>
        <taxon>Enterobacteriaceae</taxon>
        <taxon>Shigella</taxon>
    </lineage>
</organism>
<comment type="caution">
    <text evidence="1">The sequence shown here is derived from an EMBL/GenBank/DDBJ whole genome shotgun (WGS) entry which is preliminary data.</text>
</comment>
<dbReference type="Proteomes" id="UP000017944">
    <property type="component" value="Unassembled WGS sequence"/>
</dbReference>
<evidence type="ECO:0000313" key="1">
    <source>
        <dbReference type="EMBL" id="ESU80755.1"/>
    </source>
</evidence>
<dbReference type="AlphaFoldDB" id="A0A090NK21"/>
<dbReference type="EMBL" id="AXUT01000087">
    <property type="protein sequence ID" value="ESU80755.1"/>
    <property type="molecule type" value="Genomic_DNA"/>
</dbReference>
<gene>
    <name evidence="1" type="ORF">WRSd3_01230</name>
</gene>
<evidence type="ECO:0000313" key="2">
    <source>
        <dbReference type="Proteomes" id="UP000017944"/>
    </source>
</evidence>
<accession>A0A090NK21</accession>
<sequence>MDCTGLLQLAIKGTSPTEVGPIQPTIDKMCVYVDTKKDAGASVSPRLSAG</sequence>
<name>A0A090NK21_SHIDY</name>
<reference evidence="1 2" key="1">
    <citation type="submission" date="2013-10" db="EMBL/GenBank/DDBJ databases">
        <title>Draft genomes and the virulence plasmids of Sd1617 vaccine constructs: WRSd3 and WRSd5.</title>
        <authorList>
            <person name="Aksomboon Vongsawan A."/>
            <person name="Venkatesan M.M."/>
            <person name="Vaisvil B."/>
            <person name="Emel G."/>
            <person name="Kepatral V."/>
            <person name="Sethabutr O."/>
            <person name="Serichantalergs O."/>
            <person name="Mason C."/>
        </authorList>
    </citation>
    <scope>NUCLEOTIDE SEQUENCE [LARGE SCALE GENOMIC DNA]</scope>
    <source>
        <strain evidence="1 2">WRSd3</strain>
    </source>
</reference>
<protein>
    <submittedName>
        <fullName evidence="1">Uncharacterized protein</fullName>
    </submittedName>
</protein>